<evidence type="ECO:0000313" key="2">
    <source>
        <dbReference type="EMBL" id="QHU03365.1"/>
    </source>
</evidence>
<reference evidence="2" key="1">
    <citation type="journal article" date="2020" name="Nature">
        <title>Giant virus diversity and host interactions through global metagenomics.</title>
        <authorList>
            <person name="Schulz F."/>
            <person name="Roux S."/>
            <person name="Paez-Espino D."/>
            <person name="Jungbluth S."/>
            <person name="Walsh D.A."/>
            <person name="Denef V.J."/>
            <person name="McMahon K.D."/>
            <person name="Konstantinidis K.T."/>
            <person name="Eloe-Fadrosh E.A."/>
            <person name="Kyrpides N.C."/>
            <person name="Woyke T."/>
        </authorList>
    </citation>
    <scope>NUCLEOTIDE SEQUENCE</scope>
    <source>
        <strain evidence="2">GVMAG-M-3300026093-6</strain>
    </source>
</reference>
<accession>A0A6C0JC11</accession>
<evidence type="ECO:0000259" key="1">
    <source>
        <dbReference type="PROSITE" id="PS51827"/>
    </source>
</evidence>
<dbReference type="InterPro" id="IPR021859">
    <property type="entry name" value="XTBD"/>
</dbReference>
<dbReference type="EMBL" id="MN740375">
    <property type="protein sequence ID" value="QHU03365.1"/>
    <property type="molecule type" value="Genomic_DNA"/>
</dbReference>
<name>A0A6C0JC11_9ZZZZ</name>
<feature type="domain" description="XRN2-binding (XTBD)" evidence="1">
    <location>
        <begin position="12"/>
        <end position="72"/>
    </location>
</feature>
<protein>
    <recommendedName>
        <fullName evidence="1">XRN2-binding (XTBD) domain-containing protein</fullName>
    </recommendedName>
</protein>
<dbReference type="PROSITE" id="PS51827">
    <property type="entry name" value="XTBD"/>
    <property type="match status" value="1"/>
</dbReference>
<sequence>MLSHSINFNGYIYTLSKEPEESNDIFLKRLWYISKKNPKTVEELNKDINLSLIWRNTKFYDCTYNQEILDKL</sequence>
<organism evidence="2">
    <name type="scientific">viral metagenome</name>
    <dbReference type="NCBI Taxonomy" id="1070528"/>
    <lineage>
        <taxon>unclassified sequences</taxon>
        <taxon>metagenomes</taxon>
        <taxon>organismal metagenomes</taxon>
    </lineage>
</organism>
<proteinExistence type="predicted"/>
<dbReference type="AlphaFoldDB" id="A0A6C0JC11"/>